<reference evidence="2" key="1">
    <citation type="journal article" date="2015" name="Nature">
        <title>Complex archaea that bridge the gap between prokaryotes and eukaryotes.</title>
        <authorList>
            <person name="Spang A."/>
            <person name="Saw J.H."/>
            <person name="Jorgensen S.L."/>
            <person name="Zaremba-Niedzwiedzka K."/>
            <person name="Martijn J."/>
            <person name="Lind A.E."/>
            <person name="van Eijk R."/>
            <person name="Schleper C."/>
            <person name="Guy L."/>
            <person name="Ettema T.J."/>
        </authorList>
    </citation>
    <scope>NUCLEOTIDE SEQUENCE</scope>
</reference>
<dbReference type="AlphaFoldDB" id="A0A0F9ILP3"/>
<organism evidence="2">
    <name type="scientific">marine sediment metagenome</name>
    <dbReference type="NCBI Taxonomy" id="412755"/>
    <lineage>
        <taxon>unclassified sequences</taxon>
        <taxon>metagenomes</taxon>
        <taxon>ecological metagenomes</taxon>
    </lineage>
</organism>
<gene>
    <name evidence="2" type="ORF">LCGC14_1563940</name>
</gene>
<dbReference type="Gene3D" id="3.90.1530.10">
    <property type="entry name" value="Conserved hypothetical protein from pyrococcus furiosus pfu- 392566-001, ParB domain"/>
    <property type="match status" value="1"/>
</dbReference>
<dbReference type="Pfam" id="PF02195">
    <property type="entry name" value="ParB_N"/>
    <property type="match status" value="1"/>
</dbReference>
<comment type="caution">
    <text evidence="2">The sequence shown here is derived from an EMBL/GenBank/DDBJ whole genome shotgun (WGS) entry which is preliminary data.</text>
</comment>
<protein>
    <recommendedName>
        <fullName evidence="1">ParB-like N-terminal domain-containing protein</fullName>
    </recommendedName>
</protein>
<dbReference type="InterPro" id="IPR003115">
    <property type="entry name" value="ParB_N"/>
</dbReference>
<dbReference type="SUPFAM" id="SSF110849">
    <property type="entry name" value="ParB/Sulfiredoxin"/>
    <property type="match status" value="1"/>
</dbReference>
<proteinExistence type="predicted"/>
<sequence length="154" mass="17841">MFKSKNAASLRLIDLDINELNYSIFPKKEWSELEYTSTLFNHIKEHGILEPLLVINNSTGLTVTIGNHRLWVAKKLGIDEVTCLVVTLKRDLERTDNHRVKLFMKGKLIIDPYSVFSTPIDWREYPSGSVRYYGTNFQHGDIDVWTKTSDYVGF</sequence>
<dbReference type="InterPro" id="IPR036086">
    <property type="entry name" value="ParB/Sulfiredoxin_sf"/>
</dbReference>
<feature type="domain" description="ParB-like N-terminal" evidence="1">
    <location>
        <begin position="14"/>
        <end position="91"/>
    </location>
</feature>
<evidence type="ECO:0000313" key="2">
    <source>
        <dbReference type="EMBL" id="KKM39706.1"/>
    </source>
</evidence>
<dbReference type="EMBL" id="LAZR01012110">
    <property type="protein sequence ID" value="KKM39706.1"/>
    <property type="molecule type" value="Genomic_DNA"/>
</dbReference>
<evidence type="ECO:0000259" key="1">
    <source>
        <dbReference type="Pfam" id="PF02195"/>
    </source>
</evidence>
<name>A0A0F9ILP3_9ZZZZ</name>
<accession>A0A0F9ILP3</accession>